<keyword evidence="1" id="KW-0804">Transcription</keyword>
<dbReference type="RefSeq" id="WP_269878114.1">
    <property type="nucleotide sequence ID" value="NZ_JAPZVM010000007.1"/>
</dbReference>
<organism evidence="3 4">
    <name type="scientific">Phocaeicola acetigenes</name>
    <dbReference type="NCBI Taxonomy" id="3016083"/>
    <lineage>
        <taxon>Bacteria</taxon>
        <taxon>Pseudomonadati</taxon>
        <taxon>Bacteroidota</taxon>
        <taxon>Bacteroidia</taxon>
        <taxon>Bacteroidales</taxon>
        <taxon>Bacteroidaceae</taxon>
        <taxon>Phocaeicola</taxon>
    </lineage>
</organism>
<dbReference type="InterPro" id="IPR006645">
    <property type="entry name" value="NGN-like_dom"/>
</dbReference>
<comment type="caution">
    <text evidence="3">The sequence shown here is derived from an EMBL/GenBank/DDBJ whole genome shotgun (WGS) entry which is preliminary data.</text>
</comment>
<sequence length="193" mass="22835">MEEKQEQPLVWMPIKTFYCKELRVAELLREEGIEYYLPMVYELQETKDKEHKCEHVLVPAIHNLLFIRHTYNKSWCRKFARNFPLPIYFMKRERDCDEFCIVPDDEMQNFIRATDPNIQGTRFIDSEKLKNKKGFPVRIAKKGPLYGITGKFIRYGGRHYIAIEMNNSTALLKVSYTWCEEISGNGAHASETE</sequence>
<dbReference type="Proteomes" id="UP001141933">
    <property type="component" value="Unassembled WGS sequence"/>
</dbReference>
<name>A0ABT4PIG1_9BACT</name>
<dbReference type="CDD" id="cd09895">
    <property type="entry name" value="NGN_SP_UpxY"/>
    <property type="match status" value="1"/>
</dbReference>
<evidence type="ECO:0000259" key="2">
    <source>
        <dbReference type="Pfam" id="PF02357"/>
    </source>
</evidence>
<reference evidence="3" key="1">
    <citation type="submission" date="2022-12" db="EMBL/GenBank/DDBJ databases">
        <title>Phocaeicola acetigenes sp. nov., isolated feces from a healthy human.</title>
        <authorList>
            <person name="Do H."/>
            <person name="Ha Y.B."/>
            <person name="Kim J.-S."/>
            <person name="Suh M.K."/>
            <person name="Kim H.S."/>
            <person name="Lee J.-S."/>
        </authorList>
    </citation>
    <scope>NUCLEOTIDE SEQUENCE</scope>
    <source>
        <strain evidence="3">KGMB11183</strain>
    </source>
</reference>
<accession>A0ABT4PIG1</accession>
<proteinExistence type="predicted"/>
<evidence type="ECO:0000256" key="1">
    <source>
        <dbReference type="ARBA" id="ARBA00023163"/>
    </source>
</evidence>
<dbReference type="EMBL" id="JAPZVM010000007">
    <property type="protein sequence ID" value="MCZ8372849.1"/>
    <property type="molecule type" value="Genomic_DNA"/>
</dbReference>
<protein>
    <submittedName>
        <fullName evidence="3">UpxY family transcription antiterminator</fullName>
    </submittedName>
</protein>
<feature type="domain" description="NusG-like N-terminal" evidence="2">
    <location>
        <begin position="11"/>
        <end position="110"/>
    </location>
</feature>
<evidence type="ECO:0000313" key="4">
    <source>
        <dbReference type="Proteomes" id="UP001141933"/>
    </source>
</evidence>
<gene>
    <name evidence="3" type="ORF">O6P32_09035</name>
</gene>
<dbReference type="Pfam" id="PF02357">
    <property type="entry name" value="NusG"/>
    <property type="match status" value="1"/>
</dbReference>
<evidence type="ECO:0000313" key="3">
    <source>
        <dbReference type="EMBL" id="MCZ8372849.1"/>
    </source>
</evidence>
<dbReference type="NCBIfam" id="NF033644">
    <property type="entry name" value="antiterm_UpxY"/>
    <property type="match status" value="1"/>
</dbReference>
<dbReference type="Gene3D" id="3.30.70.940">
    <property type="entry name" value="NusG, N-terminal domain"/>
    <property type="match status" value="1"/>
</dbReference>
<keyword evidence="4" id="KW-1185">Reference proteome</keyword>
<dbReference type="InterPro" id="IPR036735">
    <property type="entry name" value="NGN_dom_sf"/>
</dbReference>